<dbReference type="InterPro" id="IPR002110">
    <property type="entry name" value="Ankyrin_rpt"/>
</dbReference>
<evidence type="ECO:0000256" key="1">
    <source>
        <dbReference type="ARBA" id="ARBA00004906"/>
    </source>
</evidence>
<dbReference type="SMART" id="SM00248">
    <property type="entry name" value="ANK"/>
    <property type="match status" value="8"/>
</dbReference>
<dbReference type="SUPFAM" id="SSF48403">
    <property type="entry name" value="Ankyrin repeat"/>
    <property type="match status" value="1"/>
</dbReference>
<dbReference type="PRINTS" id="PR01415">
    <property type="entry name" value="ANKYRIN"/>
</dbReference>
<keyword evidence="3 4" id="KW-0040">ANK repeat</keyword>
<keyword evidence="7" id="KW-1185">Reference proteome</keyword>
<feature type="repeat" description="ANK" evidence="4">
    <location>
        <begin position="119"/>
        <end position="151"/>
    </location>
</feature>
<dbReference type="PANTHER" id="PTHR24198">
    <property type="entry name" value="ANKYRIN REPEAT AND PROTEIN KINASE DOMAIN-CONTAINING PROTEIN"/>
    <property type="match status" value="1"/>
</dbReference>
<feature type="repeat" description="ANK" evidence="4">
    <location>
        <begin position="151"/>
        <end position="183"/>
    </location>
</feature>
<feature type="repeat" description="ANK" evidence="4">
    <location>
        <begin position="184"/>
        <end position="216"/>
    </location>
</feature>
<dbReference type="PROSITE" id="PS50297">
    <property type="entry name" value="ANK_REP_REGION"/>
    <property type="match status" value="4"/>
</dbReference>
<dbReference type="OrthoDB" id="366390at2759"/>
<feature type="domain" description="SOCS box" evidence="5">
    <location>
        <begin position="421"/>
        <end position="457"/>
    </location>
</feature>
<dbReference type="Pfam" id="PF00023">
    <property type="entry name" value="Ank"/>
    <property type="match status" value="1"/>
</dbReference>
<feature type="repeat" description="ANK" evidence="4">
    <location>
        <begin position="292"/>
        <end position="324"/>
    </location>
</feature>
<dbReference type="AlphaFoldDB" id="A0A9Q1E6X5"/>
<accession>A0A9Q1E6X5</accession>
<evidence type="ECO:0000256" key="3">
    <source>
        <dbReference type="ARBA" id="ARBA00023043"/>
    </source>
</evidence>
<evidence type="ECO:0000256" key="4">
    <source>
        <dbReference type="PROSITE-ProRule" id="PRU00023"/>
    </source>
</evidence>
<feature type="repeat" description="ANK" evidence="4">
    <location>
        <begin position="218"/>
        <end position="250"/>
    </location>
</feature>
<name>A0A9Q1E6X5_SYNKA</name>
<reference evidence="6" key="1">
    <citation type="journal article" date="2023" name="Science">
        <title>Genome structures resolve the early diversification of teleost fishes.</title>
        <authorList>
            <person name="Parey E."/>
            <person name="Louis A."/>
            <person name="Montfort J."/>
            <person name="Bouchez O."/>
            <person name="Roques C."/>
            <person name="Iampietro C."/>
            <person name="Lluch J."/>
            <person name="Castinel A."/>
            <person name="Donnadieu C."/>
            <person name="Desvignes T."/>
            <person name="Floi Bucao C."/>
            <person name="Jouanno E."/>
            <person name="Wen M."/>
            <person name="Mejri S."/>
            <person name="Dirks R."/>
            <person name="Jansen H."/>
            <person name="Henkel C."/>
            <person name="Chen W.J."/>
            <person name="Zahm M."/>
            <person name="Cabau C."/>
            <person name="Klopp C."/>
            <person name="Thompson A.W."/>
            <person name="Robinson-Rechavi M."/>
            <person name="Braasch I."/>
            <person name="Lecointre G."/>
            <person name="Bobe J."/>
            <person name="Postlethwait J.H."/>
            <person name="Berthelot C."/>
            <person name="Roest Crollius H."/>
            <person name="Guiguen Y."/>
        </authorList>
    </citation>
    <scope>NUCLEOTIDE SEQUENCE</scope>
    <source>
        <strain evidence="6">WJC10195</strain>
    </source>
</reference>
<dbReference type="Gene3D" id="1.25.40.20">
    <property type="entry name" value="Ankyrin repeat-containing domain"/>
    <property type="match status" value="3"/>
</dbReference>
<dbReference type="Gene3D" id="1.10.750.20">
    <property type="entry name" value="SOCS box"/>
    <property type="match status" value="1"/>
</dbReference>
<evidence type="ECO:0000259" key="5">
    <source>
        <dbReference type="PROSITE" id="PS50225"/>
    </source>
</evidence>
<dbReference type="SMART" id="SM00969">
    <property type="entry name" value="SOCS_box"/>
    <property type="match status" value="1"/>
</dbReference>
<dbReference type="Pfam" id="PF12796">
    <property type="entry name" value="Ank_2"/>
    <property type="match status" value="2"/>
</dbReference>
<dbReference type="GO" id="GO:0035556">
    <property type="term" value="P:intracellular signal transduction"/>
    <property type="evidence" value="ECO:0007669"/>
    <property type="project" value="InterPro"/>
</dbReference>
<dbReference type="PROSITE" id="PS50225">
    <property type="entry name" value="SOCS"/>
    <property type="match status" value="1"/>
</dbReference>
<dbReference type="InterPro" id="IPR001496">
    <property type="entry name" value="SOCS_box"/>
</dbReference>
<evidence type="ECO:0000313" key="6">
    <source>
        <dbReference type="EMBL" id="KAJ8333379.1"/>
    </source>
</evidence>
<organism evidence="6 7">
    <name type="scientific">Synaphobranchus kaupii</name>
    <name type="common">Kaup's arrowtooth eel</name>
    <dbReference type="NCBI Taxonomy" id="118154"/>
    <lineage>
        <taxon>Eukaryota</taxon>
        <taxon>Metazoa</taxon>
        <taxon>Chordata</taxon>
        <taxon>Craniata</taxon>
        <taxon>Vertebrata</taxon>
        <taxon>Euteleostomi</taxon>
        <taxon>Actinopterygii</taxon>
        <taxon>Neopterygii</taxon>
        <taxon>Teleostei</taxon>
        <taxon>Anguilliformes</taxon>
        <taxon>Synaphobranchidae</taxon>
        <taxon>Synaphobranchus</taxon>
    </lineage>
</organism>
<proteinExistence type="predicted"/>
<sequence length="466" mass="51919">MSWGSFAYTPTALRSLRMDEDTLERQMYTKRFTTPRFNSYLLPREVRERTGPRPRPAAHPPQVCHDLVVHNALFTGDLEAIRRLFPKGSSANLIVESRGGDMRWVSRNVGLWSLTYEQELTTPLHITAGRGFTECLRHLLQRGADVELSPGGSTALHEACENGHGECVELLLSYGANANAVSEDGLMPLHVCTSPTSLECAKHLLHFGATVNGRSLEEDNTPLHVAARHGLLGHAELYLRYGAALDRRNDEGNTPLNAACSQPQAAEDLGRYHDVCRVLLSAGADVHAGDQDNQLPLHMACKNVNPEVVELLLRNGASVNTMCYSGDAPMHNVLKSVAYKSGHRPERIVRALLNHGSIRVWPGALPKVLKYCCTSPRTIEVLLNAYDRLKITDTWVENVPPEIFQKHRDFFESLFSLAQGPRSLQHLARYKIRLVLGAHVPSAVPKLGLPTFLQNYLLLEFRDYVH</sequence>
<evidence type="ECO:0000256" key="2">
    <source>
        <dbReference type="ARBA" id="ARBA00022737"/>
    </source>
</evidence>
<keyword evidence="2" id="KW-0677">Repeat</keyword>
<comment type="caution">
    <text evidence="6">The sequence shown here is derived from an EMBL/GenBank/DDBJ whole genome shotgun (WGS) entry which is preliminary data.</text>
</comment>
<dbReference type="GO" id="GO:0005737">
    <property type="term" value="C:cytoplasm"/>
    <property type="evidence" value="ECO:0007669"/>
    <property type="project" value="TreeGrafter"/>
</dbReference>
<dbReference type="EMBL" id="JAINUF010000023">
    <property type="protein sequence ID" value="KAJ8333379.1"/>
    <property type="molecule type" value="Genomic_DNA"/>
</dbReference>
<evidence type="ECO:0000313" key="7">
    <source>
        <dbReference type="Proteomes" id="UP001152622"/>
    </source>
</evidence>
<dbReference type="PANTHER" id="PTHR24198:SF173">
    <property type="entry name" value="ANKYRIN REPEAT AND SOCS BOX PROTEIN 10-RELATED"/>
    <property type="match status" value="1"/>
</dbReference>
<feature type="repeat" description="ANK" evidence="4">
    <location>
        <begin position="251"/>
        <end position="291"/>
    </location>
</feature>
<dbReference type="SUPFAM" id="SSF158235">
    <property type="entry name" value="SOCS box-like"/>
    <property type="match status" value="1"/>
</dbReference>
<comment type="pathway">
    <text evidence="1">Protein modification; protein ubiquitination.</text>
</comment>
<gene>
    <name evidence="6" type="ORF">SKAU_G00413870</name>
</gene>
<dbReference type="Pfam" id="PF07525">
    <property type="entry name" value="SOCS_box"/>
    <property type="match status" value="1"/>
</dbReference>
<dbReference type="Proteomes" id="UP001152622">
    <property type="component" value="Chromosome 23"/>
</dbReference>
<protein>
    <recommendedName>
        <fullName evidence="5">SOCS box domain-containing protein</fullName>
    </recommendedName>
</protein>
<dbReference type="InterPro" id="IPR036036">
    <property type="entry name" value="SOCS_box-like_dom_sf"/>
</dbReference>
<dbReference type="PROSITE" id="PS50088">
    <property type="entry name" value="ANK_REPEAT"/>
    <property type="match status" value="6"/>
</dbReference>
<dbReference type="InterPro" id="IPR036770">
    <property type="entry name" value="Ankyrin_rpt-contain_sf"/>
</dbReference>